<dbReference type="PANTHER" id="PTHR43685:SF2">
    <property type="entry name" value="GLYCOSYLTRANSFERASE 2-LIKE DOMAIN-CONTAINING PROTEIN"/>
    <property type="match status" value="1"/>
</dbReference>
<evidence type="ECO:0000259" key="2">
    <source>
        <dbReference type="Pfam" id="PF00535"/>
    </source>
</evidence>
<dbReference type="RefSeq" id="WP_197159660.1">
    <property type="nucleotide sequence ID" value="NZ_JADZGI010000001.1"/>
</dbReference>
<accession>A0A931MJA9</accession>
<name>A0A931MJA9_9SPHN</name>
<dbReference type="AlphaFoldDB" id="A0A931MJA9"/>
<dbReference type="Gene3D" id="3.90.550.10">
    <property type="entry name" value="Spore Coat Polysaccharide Biosynthesis Protein SpsA, Chain A"/>
    <property type="match status" value="1"/>
</dbReference>
<dbReference type="Pfam" id="PF00535">
    <property type="entry name" value="Glycos_transf_2"/>
    <property type="match status" value="1"/>
</dbReference>
<organism evidence="3 4">
    <name type="scientific">Novosphingobium aureum</name>
    <dbReference type="NCBI Taxonomy" id="2792964"/>
    <lineage>
        <taxon>Bacteria</taxon>
        <taxon>Pseudomonadati</taxon>
        <taxon>Pseudomonadota</taxon>
        <taxon>Alphaproteobacteria</taxon>
        <taxon>Sphingomonadales</taxon>
        <taxon>Sphingomonadaceae</taxon>
        <taxon>Novosphingobium</taxon>
    </lineage>
</organism>
<dbReference type="Proteomes" id="UP000617634">
    <property type="component" value="Unassembled WGS sequence"/>
</dbReference>
<protein>
    <submittedName>
        <fullName evidence="3">Glycosyltransferase family 2 protein</fullName>
    </submittedName>
</protein>
<feature type="region of interest" description="Disordered" evidence="1">
    <location>
        <begin position="310"/>
        <end position="336"/>
    </location>
</feature>
<dbReference type="InterPro" id="IPR029044">
    <property type="entry name" value="Nucleotide-diphossugar_trans"/>
</dbReference>
<dbReference type="CDD" id="cd00761">
    <property type="entry name" value="Glyco_tranf_GTA_type"/>
    <property type="match status" value="1"/>
</dbReference>
<dbReference type="InterPro" id="IPR001173">
    <property type="entry name" value="Glyco_trans_2-like"/>
</dbReference>
<evidence type="ECO:0000256" key="1">
    <source>
        <dbReference type="SAM" id="MobiDB-lite"/>
    </source>
</evidence>
<feature type="domain" description="Glycosyltransferase 2-like" evidence="2">
    <location>
        <begin position="2"/>
        <end position="161"/>
    </location>
</feature>
<dbReference type="SUPFAM" id="SSF53448">
    <property type="entry name" value="Nucleotide-diphospho-sugar transferases"/>
    <property type="match status" value="1"/>
</dbReference>
<dbReference type="InterPro" id="IPR050834">
    <property type="entry name" value="Glycosyltransf_2"/>
</dbReference>
<dbReference type="EMBL" id="JADZGI010000001">
    <property type="protein sequence ID" value="MBH0111340.1"/>
    <property type="molecule type" value="Genomic_DNA"/>
</dbReference>
<evidence type="ECO:0000313" key="4">
    <source>
        <dbReference type="Proteomes" id="UP000617634"/>
    </source>
</evidence>
<comment type="caution">
    <text evidence="3">The sequence shown here is derived from an EMBL/GenBank/DDBJ whole genome shotgun (WGS) entry which is preliminary data.</text>
</comment>
<reference evidence="3" key="1">
    <citation type="submission" date="2020-11" db="EMBL/GenBank/DDBJ databases">
        <title>Novosphingobium aureum sp. nov., a marine bacterium isolated from sediment of a salt flat.</title>
        <authorList>
            <person name="Yoo Y."/>
            <person name="Kim J.-J."/>
        </authorList>
    </citation>
    <scope>NUCLEOTIDE SEQUENCE</scope>
    <source>
        <strain evidence="3">YJ-S2-02</strain>
    </source>
</reference>
<evidence type="ECO:0000313" key="3">
    <source>
        <dbReference type="EMBL" id="MBH0111340.1"/>
    </source>
</evidence>
<proteinExistence type="predicted"/>
<keyword evidence="4" id="KW-1185">Reference proteome</keyword>
<dbReference type="PANTHER" id="PTHR43685">
    <property type="entry name" value="GLYCOSYLTRANSFERASE"/>
    <property type="match status" value="1"/>
</dbReference>
<gene>
    <name evidence="3" type="ORF">I5E68_00055</name>
</gene>
<sequence length="336" mass="37517">MVVPAYNAQDTIADTLRSIQAQTHTAIEVLVVDDGSRDGTATVVEEFAKADPRFRLVRQDNAGVAAARNTGWKQARSDLIAFVDADDLWTRDKLERQLAALEAAGPKAGLVYSRYLLIDENNTITFHVFSPPYSGDVLDKLITSNFVGNGSSALVRREALEVADGFESALHRAGAQGCEDILFYCRVAEHYEFAVVEDFQIGYRQLDHAMSANLPRMLRSWIMVNDEMREKHPDRAEAVRKGLITFGNWTIRRAMNLRQFADGLRLVKIAATRSPLLAAGMLLYTAPSALIESYWWKLRFAHWLSRKSNGRTRPPRGPVMPRGNADSFPVGSTFKG</sequence>